<dbReference type="EMBL" id="CM056742">
    <property type="protein sequence ID" value="KAJ8678308.1"/>
    <property type="molecule type" value="Genomic_DNA"/>
</dbReference>
<keyword evidence="2" id="KW-1185">Reference proteome</keyword>
<accession>A0ACC2P4C1</accession>
<protein>
    <submittedName>
        <fullName evidence="1">Uncharacterized protein</fullName>
    </submittedName>
</protein>
<evidence type="ECO:0000313" key="2">
    <source>
        <dbReference type="Proteomes" id="UP001239111"/>
    </source>
</evidence>
<sequence length="239" mass="27332">MVVRCSLKLKEAQTPTDAERKLYDRCDYLHKHIVHKTVVEAQGKGVNSQSDGICLIGDDRRLLRNATNSEVEQPIEEVIEESVLESPMEWQNATNFQHIPYEHDYFGNQIGSCNAEVSSNNHNNTNPATIYGDMMAPSDMDEDQVPFEKTSKKCDAPTFVVKNVKFPKKPKKNREHENIEGLINKLIPQINHEVQSLTKRDDVEYFAGSICDLFNKVSSDKRSIALKAIMSIMKKYRRM</sequence>
<gene>
    <name evidence="1" type="ORF">QAD02_014095</name>
</gene>
<comment type="caution">
    <text evidence="1">The sequence shown here is derived from an EMBL/GenBank/DDBJ whole genome shotgun (WGS) entry which is preliminary data.</text>
</comment>
<reference evidence="1" key="1">
    <citation type="submission" date="2023-04" db="EMBL/GenBank/DDBJ databases">
        <title>A chromosome-level genome assembly of the parasitoid wasp Eretmocerus hayati.</title>
        <authorList>
            <person name="Zhong Y."/>
            <person name="Liu S."/>
            <person name="Liu Y."/>
        </authorList>
    </citation>
    <scope>NUCLEOTIDE SEQUENCE</scope>
    <source>
        <strain evidence="1">ZJU_SS_LIU_2023</strain>
    </source>
</reference>
<name>A0ACC2P4C1_9HYME</name>
<evidence type="ECO:0000313" key="1">
    <source>
        <dbReference type="EMBL" id="KAJ8678308.1"/>
    </source>
</evidence>
<proteinExistence type="predicted"/>
<dbReference type="Proteomes" id="UP001239111">
    <property type="component" value="Chromosome 2"/>
</dbReference>
<organism evidence="1 2">
    <name type="scientific">Eretmocerus hayati</name>
    <dbReference type="NCBI Taxonomy" id="131215"/>
    <lineage>
        <taxon>Eukaryota</taxon>
        <taxon>Metazoa</taxon>
        <taxon>Ecdysozoa</taxon>
        <taxon>Arthropoda</taxon>
        <taxon>Hexapoda</taxon>
        <taxon>Insecta</taxon>
        <taxon>Pterygota</taxon>
        <taxon>Neoptera</taxon>
        <taxon>Endopterygota</taxon>
        <taxon>Hymenoptera</taxon>
        <taxon>Apocrita</taxon>
        <taxon>Proctotrupomorpha</taxon>
        <taxon>Chalcidoidea</taxon>
        <taxon>Aphelinidae</taxon>
        <taxon>Aphelininae</taxon>
        <taxon>Eretmocerus</taxon>
    </lineage>
</organism>